<evidence type="ECO:0000313" key="3">
    <source>
        <dbReference type="Proteomes" id="UP000273405"/>
    </source>
</evidence>
<keyword evidence="3" id="KW-1185">Reference proteome</keyword>
<gene>
    <name evidence="2" type="ORF">D7X12_21230</name>
</gene>
<feature type="compositionally biased region" description="Basic and acidic residues" evidence="1">
    <location>
        <begin position="199"/>
        <end position="233"/>
    </location>
</feature>
<name>A0A3A8N9Z8_9BACT</name>
<feature type="region of interest" description="Disordered" evidence="1">
    <location>
        <begin position="199"/>
        <end position="282"/>
    </location>
</feature>
<organism evidence="2 3">
    <name type="scientific">Corallococcus sicarius</name>
    <dbReference type="NCBI Taxonomy" id="2316726"/>
    <lineage>
        <taxon>Bacteria</taxon>
        <taxon>Pseudomonadati</taxon>
        <taxon>Myxococcota</taxon>
        <taxon>Myxococcia</taxon>
        <taxon>Myxococcales</taxon>
        <taxon>Cystobacterineae</taxon>
        <taxon>Myxococcaceae</taxon>
        <taxon>Corallococcus</taxon>
    </lineage>
</organism>
<dbReference type="RefSeq" id="WP_120627099.1">
    <property type="nucleotide sequence ID" value="NZ_RAWG01000136.1"/>
</dbReference>
<comment type="caution">
    <text evidence="2">The sequence shown here is derived from an EMBL/GenBank/DDBJ whole genome shotgun (WGS) entry which is preliminary data.</text>
</comment>
<reference evidence="3" key="1">
    <citation type="submission" date="2018-09" db="EMBL/GenBank/DDBJ databases">
        <authorList>
            <person name="Livingstone P.G."/>
            <person name="Whitworth D.E."/>
        </authorList>
    </citation>
    <scope>NUCLEOTIDE SEQUENCE [LARGE SCALE GENOMIC DNA]</scope>
    <source>
        <strain evidence="3">CA040B</strain>
    </source>
</reference>
<accession>A0A3A8N9Z8</accession>
<evidence type="ECO:0000313" key="2">
    <source>
        <dbReference type="EMBL" id="RKH40280.1"/>
    </source>
</evidence>
<dbReference type="AlphaFoldDB" id="A0A3A8N9Z8"/>
<evidence type="ECO:0000256" key="1">
    <source>
        <dbReference type="SAM" id="MobiDB-lite"/>
    </source>
</evidence>
<sequence length="370" mass="41427">MAEPKKPSPSEKRHLDDLNIGKYHFSQGGKSCLNRHVSDYSLGNPCSHRWHARVVGLTLTKQEPGREGQNLFKWPADAPKQPPAGTSWDLDGANFTTSASIPYSFECHHVVPNHELSAAINAVGKESAMKAEIVALVRKGLMEEEYNLNEKINMLILPMSKGEAFALALPKHKKTPSQPSHFRYSSYVRKELDKMLKPLKKDVDKHEEEARKNEKDSKANTKEANRSEEEANRQQKMLQGNEEKGHLGRAAIHKEREAASRSQAQAQRDAATAQQKVAAAQRDEIRKKVGASTSSPPEGMGKQGIEGLSKWLRDAIIEAGLLMKELGLDSSVDDLRRLKELRKLKEQGDLEAFKQKLQKLQELPAKLRPT</sequence>
<dbReference type="OrthoDB" id="5522371at2"/>
<dbReference type="EMBL" id="RAWG01000136">
    <property type="protein sequence ID" value="RKH40280.1"/>
    <property type="molecule type" value="Genomic_DNA"/>
</dbReference>
<feature type="compositionally biased region" description="Low complexity" evidence="1">
    <location>
        <begin position="260"/>
        <end position="280"/>
    </location>
</feature>
<dbReference type="Proteomes" id="UP000273405">
    <property type="component" value="Unassembled WGS sequence"/>
</dbReference>
<feature type="compositionally biased region" description="Basic and acidic residues" evidence="1">
    <location>
        <begin position="241"/>
        <end position="259"/>
    </location>
</feature>
<proteinExistence type="predicted"/>
<protein>
    <submittedName>
        <fullName evidence="2">Uncharacterized protein</fullName>
    </submittedName>
</protein>